<dbReference type="AlphaFoldDB" id="A0A1G8YAV1"/>
<dbReference type="Proteomes" id="UP000198856">
    <property type="component" value="Unassembled WGS sequence"/>
</dbReference>
<keyword evidence="1" id="KW-0812">Transmembrane</keyword>
<dbReference type="EMBL" id="FNFC01000014">
    <property type="protein sequence ID" value="SDJ99978.1"/>
    <property type="molecule type" value="Genomic_DNA"/>
</dbReference>
<evidence type="ECO:0000313" key="3">
    <source>
        <dbReference type="Proteomes" id="UP000198856"/>
    </source>
</evidence>
<keyword evidence="1" id="KW-1133">Transmembrane helix</keyword>
<accession>A0A1G8YAV1</accession>
<name>A0A1G8YAV1_9EURY</name>
<sequence length="281" mass="30675">MSSSGFVTGAIFAVLTCLVLCLPASVYFYKGYRRRQWYQRITRATVESPDTASHGETALVRAPVYTDSETTSPLSGEDVAVTAWQVSEYMNTSNGWTYKMRGATIGDARLEGEATAVALPTIHTNTEVDGVLRGTRLSDITDRSVATDRVRFETTDHGTDVEYNPGDSLPEHIAEFERRVGLDPAEKHSVVDIMRHDGARRYVETAIEPGETVTVFGTVTAPDAPGDAPTLTPPDTGQLLVTRLGPAALARRYRWGYWLALYGVGGIVLLFSALMGYVGYL</sequence>
<dbReference type="RefSeq" id="WP_143414170.1">
    <property type="nucleotide sequence ID" value="NZ_FNFC01000014.1"/>
</dbReference>
<evidence type="ECO:0000256" key="1">
    <source>
        <dbReference type="SAM" id="Phobius"/>
    </source>
</evidence>
<evidence type="ECO:0000313" key="2">
    <source>
        <dbReference type="EMBL" id="SDJ99978.1"/>
    </source>
</evidence>
<feature type="transmembrane region" description="Helical" evidence="1">
    <location>
        <begin position="259"/>
        <end position="280"/>
    </location>
</feature>
<dbReference type="OrthoDB" id="170690at2157"/>
<gene>
    <name evidence="2" type="ORF">SAMN05216226_11410</name>
</gene>
<protein>
    <submittedName>
        <fullName evidence="2">Uncharacterized protein</fullName>
    </submittedName>
</protein>
<organism evidence="2 3">
    <name type="scientific">Halovenus aranensis</name>
    <dbReference type="NCBI Taxonomy" id="890420"/>
    <lineage>
        <taxon>Archaea</taxon>
        <taxon>Methanobacteriati</taxon>
        <taxon>Methanobacteriota</taxon>
        <taxon>Stenosarchaea group</taxon>
        <taxon>Halobacteria</taxon>
        <taxon>Halobacteriales</taxon>
        <taxon>Haloarculaceae</taxon>
        <taxon>Halovenus</taxon>
    </lineage>
</organism>
<feature type="transmembrane region" description="Helical" evidence="1">
    <location>
        <begin position="6"/>
        <end position="29"/>
    </location>
</feature>
<proteinExistence type="predicted"/>
<keyword evidence="3" id="KW-1185">Reference proteome</keyword>
<keyword evidence="1" id="KW-0472">Membrane</keyword>
<reference evidence="2 3" key="1">
    <citation type="submission" date="2016-10" db="EMBL/GenBank/DDBJ databases">
        <authorList>
            <person name="de Groot N.N."/>
        </authorList>
    </citation>
    <scope>NUCLEOTIDE SEQUENCE [LARGE SCALE GENOMIC DNA]</scope>
    <source>
        <strain evidence="2 3">IBRC-M10015</strain>
    </source>
</reference>